<evidence type="ECO:0008006" key="12">
    <source>
        <dbReference type="Google" id="ProtNLM"/>
    </source>
</evidence>
<dbReference type="GO" id="GO:0005886">
    <property type="term" value="C:plasma membrane"/>
    <property type="evidence" value="ECO:0007669"/>
    <property type="project" value="UniProtKB-SubCell"/>
</dbReference>
<sequence length="266" mass="31007">MVYFFLFLLGIVVGSFLSVVVYREVNEVKNANFLPGWVWGRSICDHCRRKLLWYDNIPLFSYLLLKGKCRWCHQPISFQYPLIELLTGLEFVWLYWILSRFAFFGQIEGFYSLALAGYWFFIFSVSVVLALVDWKTQILPDTVLLPAIVLAILRLFITHQWQFLFSAFIAGLFFLSLFLVTRGKGIGFGDVKLGFFMGLVLGWWQRVIVAIFLAFLTGAIVGVIVVILKKKTLKSAIAFGPFLLWGMWLAKLWGDQIWNWYWRLIH</sequence>
<feature type="transmembrane region" description="Helical" evidence="7">
    <location>
        <begin position="203"/>
        <end position="228"/>
    </location>
</feature>
<evidence type="ECO:0000259" key="9">
    <source>
        <dbReference type="Pfam" id="PF06750"/>
    </source>
</evidence>
<keyword evidence="4 7" id="KW-0812">Transmembrane</keyword>
<dbReference type="InterPro" id="IPR010627">
    <property type="entry name" value="Prepilin_pept_A24_N"/>
</dbReference>
<feature type="transmembrane region" description="Helical" evidence="7">
    <location>
        <begin position="78"/>
        <end position="98"/>
    </location>
</feature>
<dbReference type="GO" id="GO:0006465">
    <property type="term" value="P:signal peptide processing"/>
    <property type="evidence" value="ECO:0007669"/>
    <property type="project" value="TreeGrafter"/>
</dbReference>
<protein>
    <recommendedName>
        <fullName evidence="12">Prepilin peptidase</fullName>
    </recommendedName>
</protein>
<dbReference type="InterPro" id="IPR000045">
    <property type="entry name" value="Prepilin_IV_endopep_pep"/>
</dbReference>
<evidence type="ECO:0000259" key="8">
    <source>
        <dbReference type="Pfam" id="PF01478"/>
    </source>
</evidence>
<dbReference type="PANTHER" id="PTHR30487:SF0">
    <property type="entry name" value="PREPILIN LEADER PEPTIDASE_N-METHYLTRANSFERASE-RELATED"/>
    <property type="match status" value="1"/>
</dbReference>
<accession>A0A1F5E590</accession>
<dbReference type="Proteomes" id="UP000177006">
    <property type="component" value="Unassembled WGS sequence"/>
</dbReference>
<dbReference type="GO" id="GO:0004190">
    <property type="term" value="F:aspartic-type endopeptidase activity"/>
    <property type="evidence" value="ECO:0007669"/>
    <property type="project" value="InterPro"/>
</dbReference>
<proteinExistence type="inferred from homology"/>
<evidence type="ECO:0000256" key="3">
    <source>
        <dbReference type="ARBA" id="ARBA00022475"/>
    </source>
</evidence>
<dbReference type="Pfam" id="PF01478">
    <property type="entry name" value="Peptidase_A24"/>
    <property type="match status" value="1"/>
</dbReference>
<dbReference type="AlphaFoldDB" id="A0A1F5E590"/>
<feature type="domain" description="Prepilin type IV endopeptidase peptidase" evidence="8">
    <location>
        <begin position="121"/>
        <end position="223"/>
    </location>
</feature>
<evidence type="ECO:0000256" key="2">
    <source>
        <dbReference type="ARBA" id="ARBA00005801"/>
    </source>
</evidence>
<feature type="transmembrane region" description="Helical" evidence="7">
    <location>
        <begin position="138"/>
        <end position="156"/>
    </location>
</feature>
<dbReference type="InterPro" id="IPR050882">
    <property type="entry name" value="Prepilin_peptidase/N-MTase"/>
</dbReference>
<name>A0A1F5E590_9BACT</name>
<dbReference type="STRING" id="1797457.A2160_05975"/>
<feature type="transmembrane region" description="Helical" evidence="7">
    <location>
        <begin position="163"/>
        <end position="183"/>
    </location>
</feature>
<evidence type="ECO:0000256" key="7">
    <source>
        <dbReference type="SAM" id="Phobius"/>
    </source>
</evidence>
<evidence type="ECO:0000256" key="6">
    <source>
        <dbReference type="ARBA" id="ARBA00023136"/>
    </source>
</evidence>
<comment type="subcellular location">
    <subcellularLocation>
        <location evidence="1">Cell membrane</location>
        <topology evidence="1">Multi-pass membrane protein</topology>
    </subcellularLocation>
</comment>
<feature type="domain" description="Prepilin peptidase A24 N-terminal" evidence="9">
    <location>
        <begin position="8"/>
        <end position="96"/>
    </location>
</feature>
<evidence type="ECO:0000313" key="10">
    <source>
        <dbReference type="EMBL" id="OGD62562.1"/>
    </source>
</evidence>
<dbReference type="EMBL" id="MEZK01000020">
    <property type="protein sequence ID" value="OGD62562.1"/>
    <property type="molecule type" value="Genomic_DNA"/>
</dbReference>
<comment type="caution">
    <text evidence="10">The sequence shown here is derived from an EMBL/GenBank/DDBJ whole genome shotgun (WGS) entry which is preliminary data.</text>
</comment>
<keyword evidence="3" id="KW-1003">Cell membrane</keyword>
<evidence type="ECO:0000256" key="4">
    <source>
        <dbReference type="ARBA" id="ARBA00022692"/>
    </source>
</evidence>
<evidence type="ECO:0000313" key="11">
    <source>
        <dbReference type="Proteomes" id="UP000177006"/>
    </source>
</evidence>
<keyword evidence="5 7" id="KW-1133">Transmembrane helix</keyword>
<reference evidence="10 11" key="1">
    <citation type="journal article" date="2016" name="Nat. Commun.">
        <title>Thousands of microbial genomes shed light on interconnected biogeochemical processes in an aquifer system.</title>
        <authorList>
            <person name="Anantharaman K."/>
            <person name="Brown C.T."/>
            <person name="Hug L.A."/>
            <person name="Sharon I."/>
            <person name="Castelle C.J."/>
            <person name="Probst A.J."/>
            <person name="Thomas B.C."/>
            <person name="Singh A."/>
            <person name="Wilkins M.J."/>
            <person name="Karaoz U."/>
            <person name="Brodie E.L."/>
            <person name="Williams K.H."/>
            <person name="Hubbard S.S."/>
            <person name="Banfield J.F."/>
        </authorList>
    </citation>
    <scope>NUCLEOTIDE SEQUENCE [LARGE SCALE GENOMIC DNA]</scope>
</reference>
<dbReference type="Gene3D" id="1.20.120.1220">
    <property type="match status" value="1"/>
</dbReference>
<evidence type="ECO:0000256" key="5">
    <source>
        <dbReference type="ARBA" id="ARBA00022989"/>
    </source>
</evidence>
<dbReference type="PANTHER" id="PTHR30487">
    <property type="entry name" value="TYPE 4 PREPILIN-LIKE PROTEINS LEADER PEPTIDE-PROCESSING ENZYME"/>
    <property type="match status" value="1"/>
</dbReference>
<gene>
    <name evidence="10" type="ORF">A2160_05975</name>
</gene>
<feature type="transmembrane region" description="Helical" evidence="7">
    <location>
        <begin position="235"/>
        <end position="254"/>
    </location>
</feature>
<comment type="similarity">
    <text evidence="2">Belongs to the peptidase A24 family.</text>
</comment>
<feature type="transmembrane region" description="Helical" evidence="7">
    <location>
        <begin position="110"/>
        <end position="132"/>
    </location>
</feature>
<organism evidence="10 11">
    <name type="scientific">Candidatus Beckwithbacteria bacterium RBG_13_42_9</name>
    <dbReference type="NCBI Taxonomy" id="1797457"/>
    <lineage>
        <taxon>Bacteria</taxon>
        <taxon>Candidatus Beckwithiibacteriota</taxon>
    </lineage>
</organism>
<keyword evidence="6 7" id="KW-0472">Membrane</keyword>
<evidence type="ECO:0000256" key="1">
    <source>
        <dbReference type="ARBA" id="ARBA00004651"/>
    </source>
</evidence>
<dbReference type="Pfam" id="PF06750">
    <property type="entry name" value="A24_N_bact"/>
    <property type="match status" value="1"/>
</dbReference>